<dbReference type="InterPro" id="IPR003018">
    <property type="entry name" value="GAF"/>
</dbReference>
<keyword evidence="3" id="KW-0804">Transcription</keyword>
<dbReference type="InterPro" id="IPR018062">
    <property type="entry name" value="HTH_AraC-typ_CS"/>
</dbReference>
<dbReference type="GO" id="GO:0043565">
    <property type="term" value="F:sequence-specific DNA binding"/>
    <property type="evidence" value="ECO:0007669"/>
    <property type="project" value="InterPro"/>
</dbReference>
<evidence type="ECO:0000256" key="2">
    <source>
        <dbReference type="ARBA" id="ARBA00023125"/>
    </source>
</evidence>
<evidence type="ECO:0000313" key="6">
    <source>
        <dbReference type="EMBL" id="SHI52106.1"/>
    </source>
</evidence>
<dbReference type="AlphaFoldDB" id="A0A1M6BTN9"/>
<keyword evidence="7" id="KW-1185">Reference proteome</keyword>
<feature type="domain" description="HTH araC/xylS-type" evidence="5">
    <location>
        <begin position="249"/>
        <end position="352"/>
    </location>
</feature>
<evidence type="ECO:0000256" key="3">
    <source>
        <dbReference type="ARBA" id="ARBA00023163"/>
    </source>
</evidence>
<dbReference type="Pfam" id="PF13185">
    <property type="entry name" value="GAF_2"/>
    <property type="match status" value="1"/>
</dbReference>
<evidence type="ECO:0000256" key="4">
    <source>
        <dbReference type="SAM" id="Phobius"/>
    </source>
</evidence>
<name>A0A1M6BTN9_9FLAO</name>
<sequence>MGLTAYHFVIGAIVLAVAFFVVEKLVRTWRKKSAKGGQGQATEGLHRPINDYLGKGLVCVFDQNELAKLGNHGNRQAAVLNYFASSLFDKDTLEAVLWDIAENCISQLGLEDCVIYTLDPDRKVLEQKAAYGRKDLGGRQLLSPLEIKVGEGIVGGVAQTGQPRLLADTSTEAQYIVDDKKRYSELAVPIMSSGKLLGVLDSEHSAKGFFTESHLLIFQLIAKLTAIKLERIGVQNPKPLINGTVYYKELTRLLAQEKMYREANLSLGAMADMLDISGTYLSQLVNKLGGQNFSDHINSYRVIEAKDMLTDPKYEDYTILSIGLEAGFNSKSTFYSAFKKHTGVTPTQFRKGYWKAEMTLA</sequence>
<dbReference type="OrthoDB" id="9779074at2"/>
<gene>
    <name evidence="6" type="ORF">SAMN04488513_101533</name>
</gene>
<feature type="transmembrane region" description="Helical" evidence="4">
    <location>
        <begin position="6"/>
        <end position="26"/>
    </location>
</feature>
<dbReference type="InterPro" id="IPR020449">
    <property type="entry name" value="Tscrpt_reg_AraC-type_HTH"/>
</dbReference>
<keyword evidence="1" id="KW-0805">Transcription regulation</keyword>
<dbReference type="SMART" id="SM00065">
    <property type="entry name" value="GAF"/>
    <property type="match status" value="1"/>
</dbReference>
<dbReference type="SMART" id="SM00342">
    <property type="entry name" value="HTH_ARAC"/>
    <property type="match status" value="1"/>
</dbReference>
<dbReference type="PANTHER" id="PTHR43280:SF29">
    <property type="entry name" value="ARAC-FAMILY TRANSCRIPTIONAL REGULATOR"/>
    <property type="match status" value="1"/>
</dbReference>
<keyword evidence="4" id="KW-0472">Membrane</keyword>
<dbReference type="Gene3D" id="1.10.10.60">
    <property type="entry name" value="Homeodomain-like"/>
    <property type="match status" value="2"/>
</dbReference>
<evidence type="ECO:0000256" key="1">
    <source>
        <dbReference type="ARBA" id="ARBA00023015"/>
    </source>
</evidence>
<evidence type="ECO:0000259" key="5">
    <source>
        <dbReference type="PROSITE" id="PS01124"/>
    </source>
</evidence>
<dbReference type="SUPFAM" id="SSF46689">
    <property type="entry name" value="Homeodomain-like"/>
    <property type="match status" value="1"/>
</dbReference>
<reference evidence="7" key="1">
    <citation type="submission" date="2016-11" db="EMBL/GenBank/DDBJ databases">
        <authorList>
            <person name="Varghese N."/>
            <person name="Submissions S."/>
        </authorList>
    </citation>
    <scope>NUCLEOTIDE SEQUENCE [LARGE SCALE GENOMIC DNA]</scope>
    <source>
        <strain evidence="7">DSM 19858</strain>
    </source>
</reference>
<dbReference type="Pfam" id="PF12833">
    <property type="entry name" value="HTH_18"/>
    <property type="match status" value="1"/>
</dbReference>
<keyword evidence="2 6" id="KW-0238">DNA-binding</keyword>
<proteinExistence type="predicted"/>
<dbReference type="InterPro" id="IPR029016">
    <property type="entry name" value="GAF-like_dom_sf"/>
</dbReference>
<keyword evidence="4" id="KW-1133">Transmembrane helix</keyword>
<dbReference type="Proteomes" id="UP000184543">
    <property type="component" value="Unassembled WGS sequence"/>
</dbReference>
<dbReference type="PROSITE" id="PS00041">
    <property type="entry name" value="HTH_ARAC_FAMILY_1"/>
    <property type="match status" value="1"/>
</dbReference>
<dbReference type="SUPFAM" id="SSF55781">
    <property type="entry name" value="GAF domain-like"/>
    <property type="match status" value="1"/>
</dbReference>
<protein>
    <submittedName>
        <fullName evidence="6">AraC-type DNA-binding protein</fullName>
    </submittedName>
</protein>
<dbReference type="Gene3D" id="3.30.450.40">
    <property type="match status" value="1"/>
</dbReference>
<dbReference type="PROSITE" id="PS01124">
    <property type="entry name" value="HTH_ARAC_FAMILY_2"/>
    <property type="match status" value="1"/>
</dbReference>
<evidence type="ECO:0000313" key="7">
    <source>
        <dbReference type="Proteomes" id="UP000184543"/>
    </source>
</evidence>
<dbReference type="PRINTS" id="PR00032">
    <property type="entry name" value="HTHARAC"/>
</dbReference>
<dbReference type="GO" id="GO:0003700">
    <property type="term" value="F:DNA-binding transcription factor activity"/>
    <property type="evidence" value="ECO:0007669"/>
    <property type="project" value="InterPro"/>
</dbReference>
<dbReference type="InterPro" id="IPR018060">
    <property type="entry name" value="HTH_AraC"/>
</dbReference>
<dbReference type="EMBL" id="FQYU01000001">
    <property type="protein sequence ID" value="SHI52106.1"/>
    <property type="molecule type" value="Genomic_DNA"/>
</dbReference>
<dbReference type="RefSeq" id="WP_072988067.1">
    <property type="nucleotide sequence ID" value="NZ_FQYU01000001.1"/>
</dbReference>
<dbReference type="PANTHER" id="PTHR43280">
    <property type="entry name" value="ARAC-FAMILY TRANSCRIPTIONAL REGULATOR"/>
    <property type="match status" value="1"/>
</dbReference>
<dbReference type="InterPro" id="IPR009057">
    <property type="entry name" value="Homeodomain-like_sf"/>
</dbReference>
<organism evidence="6 7">
    <name type="scientific">Pseudozobellia thermophila</name>
    <dbReference type="NCBI Taxonomy" id="192903"/>
    <lineage>
        <taxon>Bacteria</taxon>
        <taxon>Pseudomonadati</taxon>
        <taxon>Bacteroidota</taxon>
        <taxon>Flavobacteriia</taxon>
        <taxon>Flavobacteriales</taxon>
        <taxon>Flavobacteriaceae</taxon>
        <taxon>Pseudozobellia</taxon>
    </lineage>
</organism>
<keyword evidence="4" id="KW-0812">Transmembrane</keyword>
<dbReference type="STRING" id="192903.SAMN04488513_101533"/>
<accession>A0A1M6BTN9</accession>